<reference evidence="2" key="1">
    <citation type="journal article" date="2022" name="bioRxiv">
        <title>Sequencing and chromosome-scale assembly of the giantPleurodeles waltlgenome.</title>
        <authorList>
            <person name="Brown T."/>
            <person name="Elewa A."/>
            <person name="Iarovenko S."/>
            <person name="Subramanian E."/>
            <person name="Araus A.J."/>
            <person name="Petzold A."/>
            <person name="Susuki M."/>
            <person name="Suzuki K.-i.T."/>
            <person name="Hayashi T."/>
            <person name="Toyoda A."/>
            <person name="Oliveira C."/>
            <person name="Osipova E."/>
            <person name="Leigh N.D."/>
            <person name="Simon A."/>
            <person name="Yun M.H."/>
        </authorList>
    </citation>
    <scope>NUCLEOTIDE SEQUENCE</scope>
    <source>
        <strain evidence="2">20211129_DDA</strain>
        <tissue evidence="2">Liver</tissue>
    </source>
</reference>
<protein>
    <submittedName>
        <fullName evidence="2">Uncharacterized protein</fullName>
    </submittedName>
</protein>
<dbReference type="Proteomes" id="UP001066276">
    <property type="component" value="Chromosome 8"/>
</dbReference>
<sequence>MPAELCLKRVLLPTGIRICAFILIKYVVMFSKRVAQKALLYKASTGSIHVGIRDRSWLHGLKFRALSQFDTIIRLNGMPAELCLKRVLLPAGIRICAFILIKYVVMFSERVAQKALLYKASTGSIHVGIRDRSWLH</sequence>
<evidence type="ECO:0000313" key="2">
    <source>
        <dbReference type="EMBL" id="KAJ1113686.1"/>
    </source>
</evidence>
<comment type="caution">
    <text evidence="2">The sequence shown here is derived from an EMBL/GenBank/DDBJ whole genome shotgun (WGS) entry which is preliminary data.</text>
</comment>
<keyword evidence="1" id="KW-0812">Transmembrane</keyword>
<organism evidence="2 3">
    <name type="scientific">Pleurodeles waltl</name>
    <name type="common">Iberian ribbed newt</name>
    <dbReference type="NCBI Taxonomy" id="8319"/>
    <lineage>
        <taxon>Eukaryota</taxon>
        <taxon>Metazoa</taxon>
        <taxon>Chordata</taxon>
        <taxon>Craniata</taxon>
        <taxon>Vertebrata</taxon>
        <taxon>Euteleostomi</taxon>
        <taxon>Amphibia</taxon>
        <taxon>Batrachia</taxon>
        <taxon>Caudata</taxon>
        <taxon>Salamandroidea</taxon>
        <taxon>Salamandridae</taxon>
        <taxon>Pleurodelinae</taxon>
        <taxon>Pleurodeles</taxon>
    </lineage>
</organism>
<gene>
    <name evidence="2" type="ORF">NDU88_001928</name>
</gene>
<keyword evidence="1" id="KW-0472">Membrane</keyword>
<dbReference type="EMBL" id="JANPWB010000012">
    <property type="protein sequence ID" value="KAJ1113686.1"/>
    <property type="molecule type" value="Genomic_DNA"/>
</dbReference>
<feature type="transmembrane region" description="Helical" evidence="1">
    <location>
        <begin position="12"/>
        <end position="31"/>
    </location>
</feature>
<evidence type="ECO:0000313" key="3">
    <source>
        <dbReference type="Proteomes" id="UP001066276"/>
    </source>
</evidence>
<evidence type="ECO:0000256" key="1">
    <source>
        <dbReference type="SAM" id="Phobius"/>
    </source>
</evidence>
<name>A0AAV7NCJ1_PLEWA</name>
<keyword evidence="3" id="KW-1185">Reference proteome</keyword>
<proteinExistence type="predicted"/>
<dbReference type="AlphaFoldDB" id="A0AAV7NCJ1"/>
<keyword evidence="1" id="KW-1133">Transmembrane helix</keyword>
<accession>A0AAV7NCJ1</accession>